<name>A0A699ZI41_HAELA</name>
<dbReference type="GO" id="GO:0000462">
    <property type="term" value="P:maturation of SSU-rRNA from tricistronic rRNA transcript (SSU-rRNA, 5.8S rRNA, LSU-rRNA)"/>
    <property type="evidence" value="ECO:0007669"/>
    <property type="project" value="InterPro"/>
</dbReference>
<dbReference type="InterPro" id="IPR011990">
    <property type="entry name" value="TPR-like_helical_dom_sf"/>
</dbReference>
<dbReference type="EMBL" id="BLLF01002031">
    <property type="protein sequence ID" value="GFH22397.1"/>
    <property type="molecule type" value="Genomic_DNA"/>
</dbReference>
<dbReference type="PANTHER" id="PTHR23271:SF1">
    <property type="entry name" value="U3 SMALL NUCLEOLAR RNA-ASSOCIATED PROTEIN 6 HOMOLOG"/>
    <property type="match status" value="1"/>
</dbReference>
<dbReference type="InterPro" id="IPR013949">
    <property type="entry name" value="Utp6"/>
</dbReference>
<evidence type="ECO:0000256" key="1">
    <source>
        <dbReference type="ARBA" id="ARBA00004604"/>
    </source>
</evidence>
<dbReference type="PANTHER" id="PTHR23271">
    <property type="entry name" value="HEPATOCELLULAR CARCINOMA-ASSOCIATED ANTIGEN 66"/>
    <property type="match status" value="1"/>
</dbReference>
<dbReference type="GO" id="GO:0032040">
    <property type="term" value="C:small-subunit processome"/>
    <property type="evidence" value="ECO:0007669"/>
    <property type="project" value="TreeGrafter"/>
</dbReference>
<dbReference type="GO" id="GO:0030515">
    <property type="term" value="F:snoRNA binding"/>
    <property type="evidence" value="ECO:0007669"/>
    <property type="project" value="InterPro"/>
</dbReference>
<feature type="domain" description="U3 small nucleolar RNA-associated protein 6 N-terminal" evidence="5">
    <location>
        <begin position="9"/>
        <end position="85"/>
    </location>
</feature>
<keyword evidence="7" id="KW-1185">Reference proteome</keyword>
<proteinExistence type="predicted"/>
<gene>
    <name evidence="6" type="ORF">HaLaN_19857</name>
</gene>
<dbReference type="InterPro" id="IPR055347">
    <property type="entry name" value="UTP6_N"/>
</dbReference>
<keyword evidence="3" id="KW-0677">Repeat</keyword>
<dbReference type="GO" id="GO:0034388">
    <property type="term" value="C:Pwp2p-containing subcomplex of 90S preribosome"/>
    <property type="evidence" value="ECO:0007669"/>
    <property type="project" value="TreeGrafter"/>
</dbReference>
<protein>
    <recommendedName>
        <fullName evidence="5">U3 small nucleolar RNA-associated protein 6 N-terminal domain-containing protein</fullName>
    </recommendedName>
</protein>
<evidence type="ECO:0000256" key="2">
    <source>
        <dbReference type="ARBA" id="ARBA00022552"/>
    </source>
</evidence>
<keyword evidence="4" id="KW-0539">Nucleus</keyword>
<evidence type="ECO:0000256" key="3">
    <source>
        <dbReference type="ARBA" id="ARBA00022737"/>
    </source>
</evidence>
<accession>A0A699ZI41</accession>
<evidence type="ECO:0000313" key="6">
    <source>
        <dbReference type="EMBL" id="GFH22397.1"/>
    </source>
</evidence>
<evidence type="ECO:0000259" key="5">
    <source>
        <dbReference type="Pfam" id="PF08640"/>
    </source>
</evidence>
<dbReference type="Gene3D" id="1.25.40.10">
    <property type="entry name" value="Tetratricopeptide repeat domain"/>
    <property type="match status" value="1"/>
</dbReference>
<comment type="subcellular location">
    <subcellularLocation>
        <location evidence="1">Nucleus</location>
        <location evidence="1">Nucleolus</location>
    </subcellularLocation>
</comment>
<evidence type="ECO:0000313" key="7">
    <source>
        <dbReference type="Proteomes" id="UP000485058"/>
    </source>
</evidence>
<organism evidence="6 7">
    <name type="scientific">Haematococcus lacustris</name>
    <name type="common">Green alga</name>
    <name type="synonym">Haematococcus pluvialis</name>
    <dbReference type="NCBI Taxonomy" id="44745"/>
    <lineage>
        <taxon>Eukaryota</taxon>
        <taxon>Viridiplantae</taxon>
        <taxon>Chlorophyta</taxon>
        <taxon>core chlorophytes</taxon>
        <taxon>Chlorophyceae</taxon>
        <taxon>CS clade</taxon>
        <taxon>Chlamydomonadales</taxon>
        <taxon>Haematococcaceae</taxon>
        <taxon>Haematococcus</taxon>
    </lineage>
</organism>
<dbReference type="Proteomes" id="UP000485058">
    <property type="component" value="Unassembled WGS sequence"/>
</dbReference>
<reference evidence="6 7" key="1">
    <citation type="submission" date="2020-02" db="EMBL/GenBank/DDBJ databases">
        <title>Draft genome sequence of Haematococcus lacustris strain NIES-144.</title>
        <authorList>
            <person name="Morimoto D."/>
            <person name="Nakagawa S."/>
            <person name="Yoshida T."/>
            <person name="Sawayama S."/>
        </authorList>
    </citation>
    <scope>NUCLEOTIDE SEQUENCE [LARGE SCALE GENOMIC DNA]</scope>
    <source>
        <strain evidence="6 7">NIES-144</strain>
    </source>
</reference>
<evidence type="ECO:0000256" key="4">
    <source>
        <dbReference type="ARBA" id="ARBA00023242"/>
    </source>
</evidence>
<sequence length="200" mass="23681">MADTVRYLMEEMIPELEELESKGYFNRGEIKSIVQKRQDFEYALKRRAAFKRDFLRYIEYEQKLDELRLHRKKELGIKGKKGLAENGSVRRIHFIFERATRKFKADLSLWMAWIQHCKHSKSTKQLSKVRGAARMQAWWSPRPFTDTAMYLHYGLRRLHGELVPSPKLRCKIDEAAAEIALCAHTLVPWLPCPQMLSPFR</sequence>
<dbReference type="AlphaFoldDB" id="A0A699ZI41"/>
<comment type="caution">
    <text evidence="6">The sequence shown here is derived from an EMBL/GenBank/DDBJ whole genome shotgun (WGS) entry which is preliminary data.</text>
</comment>
<keyword evidence="2" id="KW-0698">rRNA processing</keyword>
<dbReference type="Pfam" id="PF08640">
    <property type="entry name" value="U3_assoc_6"/>
    <property type="match status" value="1"/>
</dbReference>